<name>A0ABP0HQM7_9DINO</name>
<dbReference type="InterPro" id="IPR019734">
    <property type="entry name" value="TPR_rpt"/>
</dbReference>
<feature type="transmembrane region" description="Helical" evidence="4">
    <location>
        <begin position="105"/>
        <end position="126"/>
    </location>
</feature>
<keyword evidence="4" id="KW-1133">Transmembrane helix</keyword>
<feature type="repeat" description="TPR" evidence="3">
    <location>
        <begin position="352"/>
        <end position="385"/>
    </location>
</feature>
<keyword evidence="4" id="KW-0472">Membrane</keyword>
<evidence type="ECO:0000256" key="4">
    <source>
        <dbReference type="SAM" id="Phobius"/>
    </source>
</evidence>
<dbReference type="InterPro" id="IPR001173">
    <property type="entry name" value="Glyco_trans_2-like"/>
</dbReference>
<organism evidence="6 7">
    <name type="scientific">Durusdinium trenchii</name>
    <dbReference type="NCBI Taxonomy" id="1381693"/>
    <lineage>
        <taxon>Eukaryota</taxon>
        <taxon>Sar</taxon>
        <taxon>Alveolata</taxon>
        <taxon>Dinophyceae</taxon>
        <taxon>Suessiales</taxon>
        <taxon>Symbiodiniaceae</taxon>
        <taxon>Durusdinium</taxon>
    </lineage>
</organism>
<dbReference type="EMBL" id="CAXAMM010001412">
    <property type="protein sequence ID" value="CAK8991881.1"/>
    <property type="molecule type" value="Genomic_DNA"/>
</dbReference>
<keyword evidence="4" id="KW-0812">Transmembrane</keyword>
<evidence type="ECO:0000259" key="5">
    <source>
        <dbReference type="Pfam" id="PF00535"/>
    </source>
</evidence>
<evidence type="ECO:0000256" key="2">
    <source>
        <dbReference type="ARBA" id="ARBA00022803"/>
    </source>
</evidence>
<keyword evidence="7" id="KW-1185">Reference proteome</keyword>
<protein>
    <submittedName>
        <fullName evidence="6">Protein O-mannosyl-transferase TMTC2 (Transmembrane and TPR repeat-containing protein CG4341)</fullName>
    </submittedName>
</protein>
<feature type="transmembrane region" description="Helical" evidence="4">
    <location>
        <begin position="176"/>
        <end position="194"/>
    </location>
</feature>
<dbReference type="PANTHER" id="PTHR45586:SF1">
    <property type="entry name" value="LIPOPOLYSACCHARIDE ASSEMBLY PROTEIN B"/>
    <property type="match status" value="1"/>
</dbReference>
<feature type="repeat" description="TPR" evidence="3">
    <location>
        <begin position="252"/>
        <end position="285"/>
    </location>
</feature>
<feature type="non-terminal residue" evidence="6">
    <location>
        <position position="1"/>
    </location>
</feature>
<dbReference type="InterPro" id="IPR051012">
    <property type="entry name" value="CellSynth/LPSAsmb/PSIAsmb"/>
</dbReference>
<dbReference type="PROSITE" id="PS50005">
    <property type="entry name" value="TPR"/>
    <property type="match status" value="3"/>
</dbReference>
<accession>A0ABP0HQM7</accession>
<keyword evidence="1" id="KW-0677">Repeat</keyword>
<gene>
    <name evidence="6" type="ORF">SCF082_LOCUS2846</name>
</gene>
<feature type="repeat" description="TPR" evidence="3">
    <location>
        <begin position="286"/>
        <end position="319"/>
    </location>
</feature>
<dbReference type="Pfam" id="PF00535">
    <property type="entry name" value="Glycos_transf_2"/>
    <property type="match status" value="1"/>
</dbReference>
<evidence type="ECO:0000256" key="1">
    <source>
        <dbReference type="ARBA" id="ARBA00022737"/>
    </source>
</evidence>
<feature type="transmembrane region" description="Helical" evidence="4">
    <location>
        <begin position="30"/>
        <end position="51"/>
    </location>
</feature>
<evidence type="ECO:0000313" key="7">
    <source>
        <dbReference type="Proteomes" id="UP001642464"/>
    </source>
</evidence>
<dbReference type="Gene3D" id="1.25.40.10">
    <property type="entry name" value="Tetratricopeptide repeat domain"/>
    <property type="match status" value="1"/>
</dbReference>
<dbReference type="SMART" id="SM00028">
    <property type="entry name" value="TPR"/>
    <property type="match status" value="5"/>
</dbReference>
<sequence>EVFATAPLVILLFDRCVTGQSWRAIFKTRWLAYFLVMSPFVWFVPSVLRWFDPSRSTSMGFGLKSVSSWEYLRTQPEIILHYLRLSCWPDPLCFDYAWRVQQNPILYLSLGMVILLLLTAGAWLYVTGLGESDGEATPSQSTAKGIAGWLILTFFLMLAPTSSFMPIADLCVEHRMYLPLAVVVSGVCLFANRVRIALEAKSQHPGVVTAGMMLGLLACLTLLAWRTDLRNREYRDGIALWKSVLSVRPENPRAWFMLGSEYFGRDRFEEALPLYEKAVSFQMPIGEFYAGLADCLRELGQPDAAVENYQRAIELTPSLAKAHNGLGVVRQRQGNLDAAQGAFQQAHDLGLPEARYNLANVLIEQGELAAAVPLLEESLAEHPDFVLAARRLAWILATAPQQDLRDGQRARELLDRHYRVDESDSPFVWDTHAAILAEQRQFEEAVSAAQHALARATEREDPDLAAAIQKRLEGYRQRRPWREEATRIEKTLTDLLRQFTGTVVVVDDASRDDTSLRVARFPVWQLQHPINCGQGAALQTGIEFALRQGAEVIVTFDADGQHDASEIPRLVAAVASGEVDTIRIQQPRMAHASEILEEIANHQLRYREVPVTDLEMNLFQWLTVPVLIGLALVDLLSSLRNRRHPRLLRTAACLIAAGLILYPQAATTIARSVGSGAAPISLYTRSCWRQQESCCTSTDASSRCGVTLWNSRVAKHWGHQFPERD</sequence>
<dbReference type="InterPro" id="IPR029044">
    <property type="entry name" value="Nucleotide-diphossugar_trans"/>
</dbReference>
<dbReference type="Proteomes" id="UP001642464">
    <property type="component" value="Unassembled WGS sequence"/>
</dbReference>
<dbReference type="PANTHER" id="PTHR45586">
    <property type="entry name" value="TPR REPEAT-CONTAINING PROTEIN PA4667"/>
    <property type="match status" value="1"/>
</dbReference>
<dbReference type="InterPro" id="IPR011990">
    <property type="entry name" value="TPR-like_helical_dom_sf"/>
</dbReference>
<feature type="domain" description="Glycosyltransferase 2-like" evidence="5">
    <location>
        <begin position="483"/>
        <end position="580"/>
    </location>
</feature>
<feature type="transmembrane region" description="Helical" evidence="4">
    <location>
        <begin position="146"/>
        <end position="164"/>
    </location>
</feature>
<dbReference type="Pfam" id="PF13432">
    <property type="entry name" value="TPR_16"/>
    <property type="match status" value="2"/>
</dbReference>
<keyword evidence="2 3" id="KW-0802">TPR repeat</keyword>
<reference evidence="6 7" key="1">
    <citation type="submission" date="2024-02" db="EMBL/GenBank/DDBJ databases">
        <authorList>
            <person name="Chen Y."/>
            <person name="Shah S."/>
            <person name="Dougan E. K."/>
            <person name="Thang M."/>
            <person name="Chan C."/>
        </authorList>
    </citation>
    <scope>NUCLEOTIDE SEQUENCE [LARGE SCALE GENOMIC DNA]</scope>
</reference>
<dbReference type="Gene3D" id="3.90.550.10">
    <property type="entry name" value="Spore Coat Polysaccharide Biosynthesis Protein SpsA, Chain A"/>
    <property type="match status" value="1"/>
</dbReference>
<evidence type="ECO:0000256" key="3">
    <source>
        <dbReference type="PROSITE-ProRule" id="PRU00339"/>
    </source>
</evidence>
<dbReference type="PROSITE" id="PS50096">
    <property type="entry name" value="IQ"/>
    <property type="match status" value="1"/>
</dbReference>
<comment type="caution">
    <text evidence="6">The sequence shown here is derived from an EMBL/GenBank/DDBJ whole genome shotgun (WGS) entry which is preliminary data.</text>
</comment>
<dbReference type="SUPFAM" id="SSF48452">
    <property type="entry name" value="TPR-like"/>
    <property type="match status" value="1"/>
</dbReference>
<evidence type="ECO:0000313" key="6">
    <source>
        <dbReference type="EMBL" id="CAK8991881.1"/>
    </source>
</evidence>
<dbReference type="SUPFAM" id="SSF53448">
    <property type="entry name" value="Nucleotide-diphospho-sugar transferases"/>
    <property type="match status" value="1"/>
</dbReference>
<proteinExistence type="predicted"/>
<feature type="transmembrane region" description="Helical" evidence="4">
    <location>
        <begin position="206"/>
        <end position="225"/>
    </location>
</feature>
<dbReference type="CDD" id="cd04179">
    <property type="entry name" value="DPM_DPG-synthase_like"/>
    <property type="match status" value="1"/>
</dbReference>
<dbReference type="Pfam" id="PF13414">
    <property type="entry name" value="TPR_11"/>
    <property type="match status" value="1"/>
</dbReference>